<dbReference type="OMA" id="ACCLCTD"/>
<dbReference type="AlphaFoldDB" id="A0A2K5HES9"/>
<accession>A0A2K5HES9</accession>
<name>A0A2K5HES9_COLAP</name>
<keyword evidence="2" id="KW-1185">Reference proteome</keyword>
<organism evidence="1 2">
    <name type="scientific">Colobus angolensis palliatus</name>
    <name type="common">Peters' Angolan colobus</name>
    <dbReference type="NCBI Taxonomy" id="336983"/>
    <lineage>
        <taxon>Eukaryota</taxon>
        <taxon>Metazoa</taxon>
        <taxon>Chordata</taxon>
        <taxon>Craniata</taxon>
        <taxon>Vertebrata</taxon>
        <taxon>Euteleostomi</taxon>
        <taxon>Mammalia</taxon>
        <taxon>Eutheria</taxon>
        <taxon>Euarchontoglires</taxon>
        <taxon>Primates</taxon>
        <taxon>Haplorrhini</taxon>
        <taxon>Catarrhini</taxon>
        <taxon>Cercopithecidae</taxon>
        <taxon>Colobinae</taxon>
        <taxon>Colobus</taxon>
    </lineage>
</organism>
<protein>
    <submittedName>
        <fullName evidence="1">Uncharacterized protein</fullName>
    </submittedName>
</protein>
<reference evidence="1" key="1">
    <citation type="submission" date="2025-08" db="UniProtKB">
        <authorList>
            <consortium name="Ensembl"/>
        </authorList>
    </citation>
    <scope>IDENTIFICATION</scope>
</reference>
<evidence type="ECO:0000313" key="2">
    <source>
        <dbReference type="Proteomes" id="UP000233080"/>
    </source>
</evidence>
<sequence length="125" mass="14270">MTLYTILLKVKEDSADYGDLWASLRIAFPLRFFLSVSHTFSPNFRHTLPPFPLHIHSSPSLNLIVYPVACCLCTDGRWMVSVLSCPCWPSWCLPSAQSLHWSCCSCFSAIHSFRRSVIDFFLIPL</sequence>
<dbReference type="Ensembl" id="ENSCANT00000011688.1">
    <property type="protein sequence ID" value="ENSCANP00000002847.1"/>
    <property type="gene ID" value="ENSCANG00000010555.1"/>
</dbReference>
<evidence type="ECO:0000313" key="1">
    <source>
        <dbReference type="Ensembl" id="ENSCANP00000002847.1"/>
    </source>
</evidence>
<proteinExistence type="predicted"/>
<dbReference type="Proteomes" id="UP000233080">
    <property type="component" value="Unassembled WGS sequence"/>
</dbReference>
<reference evidence="1" key="2">
    <citation type="submission" date="2025-09" db="UniProtKB">
        <authorList>
            <consortium name="Ensembl"/>
        </authorList>
    </citation>
    <scope>IDENTIFICATION</scope>
</reference>